<accession>A0A8E6B685</accession>
<feature type="domain" description="Large ribosomal subunit protein bL12 C-terminal" evidence="1">
    <location>
        <begin position="61"/>
        <end position="88"/>
    </location>
</feature>
<dbReference type="InterPro" id="IPR013823">
    <property type="entry name" value="Ribosomal_bL12_C"/>
</dbReference>
<sequence>MEWSYILLGAILFIAVSSYGQLTFRLGRLEKKLNLLLVQSGIDPNIGPALSEKVQEIARDPSRKIEAIKAYREETGVGLAEAKEAVEEFMRGSNR</sequence>
<dbReference type="Gene3D" id="3.30.1390.10">
    <property type="match status" value="1"/>
</dbReference>
<proteinExistence type="predicted"/>
<organism evidence="2 3">
    <name type="scientific">Telmatocola sphagniphila</name>
    <dbReference type="NCBI Taxonomy" id="1123043"/>
    <lineage>
        <taxon>Bacteria</taxon>
        <taxon>Pseudomonadati</taxon>
        <taxon>Planctomycetota</taxon>
        <taxon>Planctomycetia</taxon>
        <taxon>Gemmatales</taxon>
        <taxon>Gemmataceae</taxon>
    </lineage>
</organism>
<dbReference type="GO" id="GO:0003735">
    <property type="term" value="F:structural constituent of ribosome"/>
    <property type="evidence" value="ECO:0007669"/>
    <property type="project" value="InterPro"/>
</dbReference>
<reference evidence="2" key="1">
    <citation type="submission" date="2021-05" db="EMBL/GenBank/DDBJ databases">
        <title>Complete genome sequence of the cellulolytic planctomycete Telmatocola sphagniphila SP2T and characterization of the first cellulase from planctomycetes.</title>
        <authorList>
            <person name="Rakitin A.L."/>
            <person name="Beletsky A.V."/>
            <person name="Naumoff D.G."/>
            <person name="Kulichevskaya I.S."/>
            <person name="Mardanov A.V."/>
            <person name="Ravin N.V."/>
            <person name="Dedysh S.N."/>
        </authorList>
    </citation>
    <scope>NUCLEOTIDE SEQUENCE</scope>
    <source>
        <strain evidence="2">SP2T</strain>
    </source>
</reference>
<keyword evidence="2" id="KW-0689">Ribosomal protein</keyword>
<name>A0A8E6B685_9BACT</name>
<dbReference type="Pfam" id="PF00542">
    <property type="entry name" value="Ribosomal_L12"/>
    <property type="match status" value="1"/>
</dbReference>
<dbReference type="GO" id="GO:0005840">
    <property type="term" value="C:ribosome"/>
    <property type="evidence" value="ECO:0007669"/>
    <property type="project" value="UniProtKB-KW"/>
</dbReference>
<dbReference type="AlphaFoldDB" id="A0A8E6B685"/>
<dbReference type="Proteomes" id="UP000676194">
    <property type="component" value="Chromosome"/>
</dbReference>
<gene>
    <name evidence="2" type="ORF">KIH39_25475</name>
</gene>
<keyword evidence="2" id="KW-0687">Ribonucleoprotein</keyword>
<dbReference type="GO" id="GO:0006412">
    <property type="term" value="P:translation"/>
    <property type="evidence" value="ECO:0007669"/>
    <property type="project" value="InterPro"/>
</dbReference>
<keyword evidence="3" id="KW-1185">Reference proteome</keyword>
<evidence type="ECO:0000313" key="2">
    <source>
        <dbReference type="EMBL" id="QVL32147.1"/>
    </source>
</evidence>
<protein>
    <submittedName>
        <fullName evidence="2">Ribosomal protein L7/L12</fullName>
    </submittedName>
</protein>
<evidence type="ECO:0000313" key="3">
    <source>
        <dbReference type="Proteomes" id="UP000676194"/>
    </source>
</evidence>
<dbReference type="KEGG" id="tsph:KIH39_25475"/>
<dbReference type="RefSeq" id="WP_213496824.1">
    <property type="nucleotide sequence ID" value="NZ_CP074694.1"/>
</dbReference>
<dbReference type="InterPro" id="IPR014719">
    <property type="entry name" value="Ribosomal_bL12_C/ClpS-like"/>
</dbReference>
<dbReference type="EMBL" id="CP074694">
    <property type="protein sequence ID" value="QVL32147.1"/>
    <property type="molecule type" value="Genomic_DNA"/>
</dbReference>
<evidence type="ECO:0000259" key="1">
    <source>
        <dbReference type="Pfam" id="PF00542"/>
    </source>
</evidence>